<dbReference type="InParanoid" id="A0A6J2W7D1"/>
<dbReference type="PROSITE" id="PS50132">
    <property type="entry name" value="RGS"/>
    <property type="match status" value="1"/>
</dbReference>
<dbReference type="SUPFAM" id="SSF48097">
    <property type="entry name" value="Regulator of G-protein signaling, RGS"/>
    <property type="match status" value="1"/>
</dbReference>
<proteinExistence type="predicted"/>
<evidence type="ECO:0000313" key="3">
    <source>
        <dbReference type="RefSeq" id="XP_030640099.1"/>
    </source>
</evidence>
<dbReference type="SMART" id="SM00315">
    <property type="entry name" value="RGS"/>
    <property type="match status" value="1"/>
</dbReference>
<dbReference type="InterPro" id="IPR044926">
    <property type="entry name" value="RGS_subdomain_2"/>
</dbReference>
<sequence length="225" mass="26408">MFIKQSYSSSSHILFYCTLQWQFVVSATLVKHLLRGSQSDRSPANQARPRGVSLRNWRSRIFYFLNTSSATAPSNSPTKLSRMTTEQVKMWAQSLDHLLSDKYGKVAFHIFLKSEFCEENIEFWMACEKFRHIKSPSKLRSKAKKIYEEFVKTESPKEVNLDFKTKEAILQALPFPDQSCFLTAQRRVFFLMENNSYTRFIQSELYRDLYALTEVRTPQALPREI</sequence>
<gene>
    <name evidence="3" type="primary">LOC115820612</name>
</gene>
<dbReference type="Proteomes" id="UP000504632">
    <property type="component" value="Chromosome 9"/>
</dbReference>
<dbReference type="Pfam" id="PF00615">
    <property type="entry name" value="RGS"/>
    <property type="match status" value="1"/>
</dbReference>
<dbReference type="PRINTS" id="PR01301">
    <property type="entry name" value="RGSPROTEIN"/>
</dbReference>
<dbReference type="AlphaFoldDB" id="A0A6J2W7D1"/>
<accession>A0A6J2W7D1</accession>
<organism evidence="2 3">
    <name type="scientific">Chanos chanos</name>
    <name type="common">Milkfish</name>
    <name type="synonym">Mugil chanos</name>
    <dbReference type="NCBI Taxonomy" id="29144"/>
    <lineage>
        <taxon>Eukaryota</taxon>
        <taxon>Metazoa</taxon>
        <taxon>Chordata</taxon>
        <taxon>Craniata</taxon>
        <taxon>Vertebrata</taxon>
        <taxon>Euteleostomi</taxon>
        <taxon>Actinopterygii</taxon>
        <taxon>Neopterygii</taxon>
        <taxon>Teleostei</taxon>
        <taxon>Ostariophysi</taxon>
        <taxon>Gonorynchiformes</taxon>
        <taxon>Chanidae</taxon>
        <taxon>Chanos</taxon>
    </lineage>
</organism>
<dbReference type="InterPro" id="IPR036305">
    <property type="entry name" value="RGS_sf"/>
</dbReference>
<dbReference type="RefSeq" id="XP_030640099.1">
    <property type="nucleotide sequence ID" value="XM_030784239.1"/>
</dbReference>
<dbReference type="Gene3D" id="1.10.167.10">
    <property type="entry name" value="Regulator of G-protein Signalling 4, domain 2"/>
    <property type="match status" value="1"/>
</dbReference>
<dbReference type="FunFam" id="1.10.167.10:FF:000001">
    <property type="entry name" value="Putative regulator of g-protein signaling 12"/>
    <property type="match status" value="1"/>
</dbReference>
<name>A0A6J2W7D1_CHACN</name>
<protein>
    <submittedName>
        <fullName evidence="3">Regulator of G-protein signaling 2-like</fullName>
    </submittedName>
</protein>
<feature type="domain" description="RGS" evidence="1">
    <location>
        <begin position="94"/>
        <end position="210"/>
    </location>
</feature>
<evidence type="ECO:0000259" key="1">
    <source>
        <dbReference type="PROSITE" id="PS50132"/>
    </source>
</evidence>
<dbReference type="InterPro" id="IPR024066">
    <property type="entry name" value="RGS_subdom1/3"/>
</dbReference>
<dbReference type="OrthoDB" id="196547at2759"/>
<keyword evidence="2" id="KW-1185">Reference proteome</keyword>
<dbReference type="GeneID" id="115820612"/>
<reference evidence="3" key="1">
    <citation type="submission" date="2025-08" db="UniProtKB">
        <authorList>
            <consortium name="RefSeq"/>
        </authorList>
    </citation>
    <scope>IDENTIFICATION</scope>
</reference>
<dbReference type="InterPro" id="IPR016137">
    <property type="entry name" value="RGS"/>
</dbReference>
<dbReference type="Gene3D" id="1.10.196.10">
    <property type="match status" value="1"/>
</dbReference>
<dbReference type="PANTHER" id="PTHR10845">
    <property type="entry name" value="REGULATOR OF G PROTEIN SIGNALING"/>
    <property type="match status" value="1"/>
</dbReference>
<evidence type="ECO:0000313" key="2">
    <source>
        <dbReference type="Proteomes" id="UP000504632"/>
    </source>
</evidence>
<dbReference type="PANTHER" id="PTHR10845:SF43">
    <property type="entry name" value="REGULATOR OF G-PROTEIN SIGNALING 2"/>
    <property type="match status" value="1"/>
</dbReference>